<comment type="similarity">
    <text evidence="1">Belongs to the short-chain dehydrogenases/reductases (SDR) family.</text>
</comment>
<dbReference type="Proteomes" id="UP000426235">
    <property type="component" value="Chromosome"/>
</dbReference>
<dbReference type="Gene3D" id="3.40.50.720">
    <property type="entry name" value="NAD(P)-binding Rossmann-like Domain"/>
    <property type="match status" value="1"/>
</dbReference>
<dbReference type="SUPFAM" id="SSF51735">
    <property type="entry name" value="NAD(P)-binding Rossmann-fold domains"/>
    <property type="match status" value="1"/>
</dbReference>
<evidence type="ECO:0000313" key="4">
    <source>
        <dbReference type="Proteomes" id="UP000426235"/>
    </source>
</evidence>
<dbReference type="InterPro" id="IPR002347">
    <property type="entry name" value="SDR_fam"/>
</dbReference>
<accession>A0A6I6HCG0</accession>
<dbReference type="EMBL" id="CP046621">
    <property type="protein sequence ID" value="QGW80054.1"/>
    <property type="molecule type" value="Genomic_DNA"/>
</dbReference>
<proteinExistence type="inferred from homology"/>
<name>A0A6I6HCG0_9PSED</name>
<evidence type="ECO:0000313" key="3">
    <source>
        <dbReference type="EMBL" id="QGW80054.1"/>
    </source>
</evidence>
<dbReference type="InterPro" id="IPR036291">
    <property type="entry name" value="NAD(P)-bd_dom_sf"/>
</dbReference>
<keyword evidence="4" id="KW-1185">Reference proteome</keyword>
<reference evidence="3" key="1">
    <citation type="submission" date="2019-12" db="EMBL/GenBank/DDBJ databases">
        <title>Hybrid Genome Assemblies of two High G+C Isolates from Undergraduate Microbiology Courses.</title>
        <authorList>
            <person name="Ne Ville C.J."/>
            <person name="Enright D."/>
            <person name="Hernandez I."/>
            <person name="Dodsworth J."/>
            <person name="Orwin P.M."/>
        </authorList>
    </citation>
    <scope>NUCLEOTIDE SEQUENCE [LARGE SCALE GENOMIC DNA]</scope>
    <source>
        <strain evidence="3">Neo</strain>
    </source>
</reference>
<organism evidence="3 4">
    <name type="scientific">Pseudomonas alkylphenolica</name>
    <dbReference type="NCBI Taxonomy" id="237609"/>
    <lineage>
        <taxon>Bacteria</taxon>
        <taxon>Pseudomonadati</taxon>
        <taxon>Pseudomonadota</taxon>
        <taxon>Gammaproteobacteria</taxon>
        <taxon>Pseudomonadales</taxon>
        <taxon>Pseudomonadaceae</taxon>
        <taxon>Pseudomonas</taxon>
    </lineage>
</organism>
<protein>
    <submittedName>
        <fullName evidence="3">SDR family NAD(P)-dependent oxidoreductase</fullName>
    </submittedName>
</protein>
<dbReference type="PANTHER" id="PTHR43639:SF1">
    <property type="entry name" value="SHORT-CHAIN DEHYDROGENASE_REDUCTASE FAMILY PROTEIN"/>
    <property type="match status" value="1"/>
</dbReference>
<evidence type="ECO:0000256" key="2">
    <source>
        <dbReference type="ARBA" id="ARBA00023002"/>
    </source>
</evidence>
<dbReference type="PANTHER" id="PTHR43639">
    <property type="entry name" value="OXIDOREDUCTASE, SHORT-CHAIN DEHYDROGENASE/REDUCTASE FAMILY (AFU_ORTHOLOGUE AFUA_5G02870)"/>
    <property type="match status" value="1"/>
</dbReference>
<gene>
    <name evidence="3" type="ORF">GPJ81_22490</name>
</gene>
<dbReference type="AlphaFoldDB" id="A0A6I6HCG0"/>
<sequence length="224" mass="24081">MTGTSNGLGLALVEQLLEQGSRVAASGRTCELLQDLSLQYPESLLLLDGNLSEPDEAQEAARQISDHWGALDCMIINAGTCDYLAIDTPAPAIFEGIVSSNLSATRHCLESARPLLQGNNSPQVVSILSRYSALQLHDPSQPATVDNSLVQLLNSQRAALAAQAIDLTIIAPLDLNFAQVTEPVAPEQWTAHTAAEVILNRLPDRPANLVLEALHLNDLWPLPR</sequence>
<dbReference type="GO" id="GO:0016491">
    <property type="term" value="F:oxidoreductase activity"/>
    <property type="evidence" value="ECO:0007669"/>
    <property type="project" value="UniProtKB-KW"/>
</dbReference>
<evidence type="ECO:0000256" key="1">
    <source>
        <dbReference type="ARBA" id="ARBA00006484"/>
    </source>
</evidence>
<dbReference type="Pfam" id="PF00106">
    <property type="entry name" value="adh_short"/>
    <property type="match status" value="1"/>
</dbReference>
<keyword evidence="2" id="KW-0560">Oxidoreductase</keyword>